<dbReference type="GO" id="GO:0000123">
    <property type="term" value="C:histone acetyltransferase complex"/>
    <property type="evidence" value="ECO:0007669"/>
    <property type="project" value="InterPro"/>
</dbReference>
<dbReference type="PANTHER" id="PTHR13476">
    <property type="entry name" value="CHROMATIN MODIFICATION-RELATED PROTEIN MEAF6"/>
    <property type="match status" value="1"/>
</dbReference>
<comment type="similarity">
    <text evidence="2">Belongs to the EAF6 family.</text>
</comment>
<dbReference type="EMBL" id="BLLF01001948">
    <property type="protein sequence ID" value="GFH22011.1"/>
    <property type="molecule type" value="Genomic_DNA"/>
</dbReference>
<evidence type="ECO:0000256" key="6">
    <source>
        <dbReference type="ARBA" id="ARBA00023163"/>
    </source>
</evidence>
<dbReference type="InterPro" id="IPR015418">
    <property type="entry name" value="Eaf6"/>
</dbReference>
<keyword evidence="6" id="KW-0804">Transcription</keyword>
<evidence type="ECO:0000256" key="3">
    <source>
        <dbReference type="ARBA" id="ARBA00022853"/>
    </source>
</evidence>
<evidence type="ECO:0000313" key="9">
    <source>
        <dbReference type="Proteomes" id="UP000485058"/>
    </source>
</evidence>
<gene>
    <name evidence="8" type="ORF">HaLaN_19410</name>
</gene>
<keyword evidence="3" id="KW-0156">Chromatin regulator</keyword>
<sequence>MFIDQFRQQKKRLVDDLCKVERVLVDMETSYNTNEAALLGTVLKGFESHILTKDKKKSLSLKGYRPEDRLFSLSSRSSPASLEQAAAEAADLSQGGGGLGVVGGVKKAAWGQK</sequence>
<evidence type="ECO:0000256" key="7">
    <source>
        <dbReference type="ARBA" id="ARBA00023242"/>
    </source>
</evidence>
<evidence type="ECO:0000256" key="4">
    <source>
        <dbReference type="ARBA" id="ARBA00023015"/>
    </source>
</evidence>
<comment type="subcellular location">
    <subcellularLocation>
        <location evidence="1">Nucleus</location>
    </subcellularLocation>
</comment>
<dbReference type="Proteomes" id="UP000485058">
    <property type="component" value="Unassembled WGS sequence"/>
</dbReference>
<evidence type="ECO:0000256" key="1">
    <source>
        <dbReference type="ARBA" id="ARBA00004123"/>
    </source>
</evidence>
<dbReference type="Pfam" id="PF09340">
    <property type="entry name" value="NuA4"/>
    <property type="match status" value="1"/>
</dbReference>
<reference evidence="8 9" key="1">
    <citation type="submission" date="2020-02" db="EMBL/GenBank/DDBJ databases">
        <title>Draft genome sequence of Haematococcus lacustris strain NIES-144.</title>
        <authorList>
            <person name="Morimoto D."/>
            <person name="Nakagawa S."/>
            <person name="Yoshida T."/>
            <person name="Sawayama S."/>
        </authorList>
    </citation>
    <scope>NUCLEOTIDE SEQUENCE [LARGE SCALE GENOMIC DNA]</scope>
    <source>
        <strain evidence="8 9">NIES-144</strain>
    </source>
</reference>
<evidence type="ECO:0008006" key="10">
    <source>
        <dbReference type="Google" id="ProtNLM"/>
    </source>
</evidence>
<proteinExistence type="inferred from homology"/>
<feature type="non-terminal residue" evidence="8">
    <location>
        <position position="113"/>
    </location>
</feature>
<keyword evidence="5" id="KW-0175">Coiled coil</keyword>
<accession>A0A699ZIB4</accession>
<feature type="non-terminal residue" evidence="8">
    <location>
        <position position="1"/>
    </location>
</feature>
<protein>
    <recommendedName>
        <fullName evidence="10">Chromatin modification-related protein MEAF6</fullName>
    </recommendedName>
</protein>
<evidence type="ECO:0000313" key="8">
    <source>
        <dbReference type="EMBL" id="GFH22011.1"/>
    </source>
</evidence>
<evidence type="ECO:0000256" key="2">
    <source>
        <dbReference type="ARBA" id="ARBA00010916"/>
    </source>
</evidence>
<name>A0A699ZIB4_HAELA</name>
<keyword evidence="9" id="KW-1185">Reference proteome</keyword>
<keyword evidence="7" id="KW-0539">Nucleus</keyword>
<organism evidence="8 9">
    <name type="scientific">Haematococcus lacustris</name>
    <name type="common">Green alga</name>
    <name type="synonym">Haematococcus pluvialis</name>
    <dbReference type="NCBI Taxonomy" id="44745"/>
    <lineage>
        <taxon>Eukaryota</taxon>
        <taxon>Viridiplantae</taxon>
        <taxon>Chlorophyta</taxon>
        <taxon>core chlorophytes</taxon>
        <taxon>Chlorophyceae</taxon>
        <taxon>CS clade</taxon>
        <taxon>Chlamydomonadales</taxon>
        <taxon>Haematococcaceae</taxon>
        <taxon>Haematococcus</taxon>
    </lineage>
</organism>
<dbReference type="GO" id="GO:0006325">
    <property type="term" value="P:chromatin organization"/>
    <property type="evidence" value="ECO:0007669"/>
    <property type="project" value="UniProtKB-KW"/>
</dbReference>
<dbReference type="GO" id="GO:0005634">
    <property type="term" value="C:nucleus"/>
    <property type="evidence" value="ECO:0007669"/>
    <property type="project" value="UniProtKB-SubCell"/>
</dbReference>
<keyword evidence="4" id="KW-0805">Transcription regulation</keyword>
<comment type="caution">
    <text evidence="8">The sequence shown here is derived from an EMBL/GenBank/DDBJ whole genome shotgun (WGS) entry which is preliminary data.</text>
</comment>
<evidence type="ECO:0000256" key="5">
    <source>
        <dbReference type="ARBA" id="ARBA00023054"/>
    </source>
</evidence>
<dbReference type="AlphaFoldDB" id="A0A699ZIB4"/>